<reference evidence="1" key="1">
    <citation type="submission" date="2018-09" db="EMBL/GenBank/DDBJ databases">
        <title>A genomic encyclopedia of anaerobic methanotrophic archaea.</title>
        <authorList>
            <person name="Skennerton C.T."/>
            <person name="Chadwick G.L."/>
            <person name="Laso-Perez R."/>
            <person name="Leu A.O."/>
            <person name="Speth D.R."/>
            <person name="Yu H."/>
            <person name="Morgan-Lang C."/>
            <person name="Hatzenpichler R."/>
            <person name="Goudeau D."/>
            <person name="Malmstrom R."/>
            <person name="Woyke T."/>
            <person name="Hallam S."/>
            <person name="Tyson G.W."/>
            <person name="Wegener G."/>
            <person name="Boetius A."/>
            <person name="Orphan V.J."/>
        </authorList>
    </citation>
    <scope>NUCLEOTIDE SEQUENCE</scope>
    <source>
        <strain evidence="1">CONS3730D10UFb2</strain>
    </source>
</reference>
<dbReference type="EMBL" id="QYBA01000197">
    <property type="protein sequence ID" value="TKY91426.1"/>
    <property type="molecule type" value="Genomic_DNA"/>
</dbReference>
<evidence type="ECO:0000313" key="2">
    <source>
        <dbReference type="Proteomes" id="UP000315423"/>
    </source>
</evidence>
<organism evidence="1 2">
    <name type="scientific">Candidatus Methanomarinus sp</name>
    <dbReference type="NCBI Taxonomy" id="3386244"/>
    <lineage>
        <taxon>Archaea</taxon>
        <taxon>Methanobacteriati</taxon>
        <taxon>Methanobacteriota</taxon>
        <taxon>Stenosarchaea group</taxon>
        <taxon>Methanomicrobia</taxon>
        <taxon>Methanosarcinales</taxon>
        <taxon>ANME-2 cluster</taxon>
        <taxon>Candidatus Methanocomedenaceae</taxon>
        <taxon>Candidatus Methanomarinus</taxon>
    </lineage>
</organism>
<evidence type="ECO:0000313" key="1">
    <source>
        <dbReference type="EMBL" id="TKY91426.1"/>
    </source>
</evidence>
<proteinExistence type="predicted"/>
<sequence>MKQQKKNISEFQGEIHAIASKNVITLPPTTNIMTTAKTMLKYGYRRVPISDAGTNRLVGIVTSLDIVDFLGGGLRHNLVMNRYNGNLSAAINEDVREIMRKDVISLTINSSINEALLTMIEKNIGGLPILDDHSAVVGMVSERDFVKTVANITTSRYIKEYMSNTVITAPPSMSVEEATRTMIKKGFRRLPIVKNNILLGIITASDIMRYLGSGKIFQKLTSGDVTDAFQVPIKSLIMNEIVWTISNIDIGKAAAMMLNNKVGALPIIDDGELCGILTERDIIRSLAD</sequence>
<dbReference type="Proteomes" id="UP000315423">
    <property type="component" value="Unassembled WGS sequence"/>
</dbReference>
<protein>
    <submittedName>
        <fullName evidence="1">CBS domain-containing protein</fullName>
    </submittedName>
</protein>
<accession>A0AC61S9P0</accession>
<name>A0AC61S9P0_9EURY</name>
<gene>
    <name evidence="1" type="ORF">C5S46_05890</name>
</gene>
<comment type="caution">
    <text evidence="1">The sequence shown here is derived from an EMBL/GenBank/DDBJ whole genome shotgun (WGS) entry which is preliminary data.</text>
</comment>